<dbReference type="KEGG" id="ptaw:DW352_14170"/>
<gene>
    <name evidence="1" type="ORF">DW352_14170</name>
</gene>
<dbReference type="AlphaFoldDB" id="A0A345ZXB4"/>
<dbReference type="RefSeq" id="WP_115691940.1">
    <property type="nucleotide sequence ID" value="NZ_CP031417.1"/>
</dbReference>
<name>A0A345ZXB4_9HYPH</name>
<keyword evidence="1" id="KW-0378">Hydrolase</keyword>
<dbReference type="InterPro" id="IPR010662">
    <property type="entry name" value="RBBP9/YdeN"/>
</dbReference>
<dbReference type="Gene3D" id="3.40.50.1820">
    <property type="entry name" value="alpha/beta hydrolase"/>
    <property type="match status" value="1"/>
</dbReference>
<dbReference type="OrthoDB" id="9804993at2"/>
<organism evidence="1 2">
    <name type="scientific">Pseudolabrys taiwanensis</name>
    <dbReference type="NCBI Taxonomy" id="331696"/>
    <lineage>
        <taxon>Bacteria</taxon>
        <taxon>Pseudomonadati</taxon>
        <taxon>Pseudomonadota</taxon>
        <taxon>Alphaproteobacteria</taxon>
        <taxon>Hyphomicrobiales</taxon>
        <taxon>Xanthobacteraceae</taxon>
        <taxon>Pseudolabrys</taxon>
    </lineage>
</organism>
<dbReference type="GO" id="GO:0016787">
    <property type="term" value="F:hydrolase activity"/>
    <property type="evidence" value="ECO:0007669"/>
    <property type="project" value="UniProtKB-KW"/>
</dbReference>
<proteinExistence type="predicted"/>
<evidence type="ECO:0000313" key="2">
    <source>
        <dbReference type="Proteomes" id="UP000254889"/>
    </source>
</evidence>
<evidence type="ECO:0000313" key="1">
    <source>
        <dbReference type="EMBL" id="AXK81561.1"/>
    </source>
</evidence>
<protein>
    <submittedName>
        <fullName evidence="1">Alpha/beta hydrolase</fullName>
    </submittedName>
</protein>
<dbReference type="InterPro" id="IPR029058">
    <property type="entry name" value="AB_hydrolase_fold"/>
</dbReference>
<accession>A0A345ZXB4</accession>
<dbReference type="Proteomes" id="UP000254889">
    <property type="component" value="Chromosome"/>
</dbReference>
<dbReference type="EMBL" id="CP031417">
    <property type="protein sequence ID" value="AXK81561.1"/>
    <property type="molecule type" value="Genomic_DNA"/>
</dbReference>
<sequence>MTSHSRSALLIVPGIFGSGDDHWQVRWSKTLPNAKMVEQDDWDNPELSAWLSKLHEAIELNPGAILIGHSLGSILIAHLARFRLASTIAGALLVAPADVEHCASLGNRVQSFSPVPRTRLPFRSVVVGSTNDDYVDIRRSEEFSQSWGASFYNVGACGHINVASGFGDWVEGELLLEELRRVIADEVPTPARKAVFFKHLSH</sequence>
<dbReference type="SUPFAM" id="SSF53474">
    <property type="entry name" value="alpha/beta-Hydrolases"/>
    <property type="match status" value="1"/>
</dbReference>
<dbReference type="Pfam" id="PF06821">
    <property type="entry name" value="Ser_hydrolase"/>
    <property type="match status" value="1"/>
</dbReference>
<keyword evidence="2" id="KW-1185">Reference proteome</keyword>
<reference evidence="1 2" key="1">
    <citation type="submission" date="2018-07" db="EMBL/GenBank/DDBJ databases">
        <authorList>
            <person name="Quirk P.G."/>
            <person name="Krulwich T.A."/>
        </authorList>
    </citation>
    <scope>NUCLEOTIDE SEQUENCE [LARGE SCALE GENOMIC DNA]</scope>
    <source>
        <strain evidence="1 2">CC-BB4</strain>
    </source>
</reference>